<feature type="non-terminal residue" evidence="3">
    <location>
        <position position="1"/>
    </location>
</feature>
<sequence length="372" mass="43864">ISVRHIHIRYEDTITNGDHAFACGVMLKQLLICSTDAHWQPRGADVIPNMMHKMLKMDELSLYWNPYVPEQHLLKSRLNTDGWRNVLRISIDSHTIFEEELDFIMEPVAAQARLIINTDTNFTLPKLFMDFTVEEVEVLLSRQQFLNLINLKDSFQLMRINQRYRRYHPNISLKVSPRSWWVYAYTAILEEVIRPFSWSRIKEHRSKFKKYKNLYKKYLEEPENKSTKEKLRPMEDKLDVSNIIIARNQAKLEFAIEAPDRAKKTVKKREGWFSSWLWGSGEEDVVIEMDPATRKDWLSNLTTEERNKLFGGIGYDENSNTLTYPKKYVAAKVQVILKRCCVSMVNYSKKILQVSVTHLLSTFEYRPGNEAF</sequence>
<evidence type="ECO:0000259" key="2">
    <source>
        <dbReference type="Pfam" id="PF12624"/>
    </source>
</evidence>
<dbReference type="AlphaFoldDB" id="A0AAV2ICZ8"/>
<dbReference type="InterPro" id="IPR026854">
    <property type="entry name" value="VPS13_N"/>
</dbReference>
<name>A0AAV2ICZ8_LYMST</name>
<dbReference type="Pfam" id="PF12624">
    <property type="entry name" value="VPS13_N"/>
    <property type="match status" value="1"/>
</dbReference>
<dbReference type="InterPro" id="IPR026847">
    <property type="entry name" value="VPS13"/>
</dbReference>
<dbReference type="PANTHER" id="PTHR16166:SF146">
    <property type="entry name" value="VACUOLAR PROTEIN SORTING-ASSOCIATED PROTEIN 13A-LIKE ISOFORM X1"/>
    <property type="match status" value="1"/>
</dbReference>
<comment type="caution">
    <text evidence="3">The sequence shown here is derived from an EMBL/GenBank/DDBJ whole genome shotgun (WGS) entry which is preliminary data.</text>
</comment>
<feature type="non-terminal residue" evidence="3">
    <location>
        <position position="372"/>
    </location>
</feature>
<dbReference type="GO" id="GO:0006623">
    <property type="term" value="P:protein targeting to vacuole"/>
    <property type="evidence" value="ECO:0007669"/>
    <property type="project" value="TreeGrafter"/>
</dbReference>
<keyword evidence="4" id="KW-1185">Reference proteome</keyword>
<evidence type="ECO:0000256" key="1">
    <source>
        <dbReference type="ARBA" id="ARBA00022448"/>
    </source>
</evidence>
<dbReference type="GO" id="GO:0045053">
    <property type="term" value="P:protein retention in Golgi apparatus"/>
    <property type="evidence" value="ECO:0007669"/>
    <property type="project" value="TreeGrafter"/>
</dbReference>
<evidence type="ECO:0000313" key="4">
    <source>
        <dbReference type="Proteomes" id="UP001497497"/>
    </source>
</evidence>
<feature type="domain" description="Chorein N-terminal" evidence="2">
    <location>
        <begin position="1"/>
        <end position="367"/>
    </location>
</feature>
<accession>A0AAV2ICZ8</accession>
<dbReference type="EMBL" id="CAXITT010000640">
    <property type="protein sequence ID" value="CAL1544725.1"/>
    <property type="molecule type" value="Genomic_DNA"/>
</dbReference>
<evidence type="ECO:0000313" key="3">
    <source>
        <dbReference type="EMBL" id="CAL1544725.1"/>
    </source>
</evidence>
<proteinExistence type="predicted"/>
<protein>
    <recommendedName>
        <fullName evidence="2">Chorein N-terminal domain-containing protein</fullName>
    </recommendedName>
</protein>
<dbReference type="Proteomes" id="UP001497497">
    <property type="component" value="Unassembled WGS sequence"/>
</dbReference>
<dbReference type="PANTHER" id="PTHR16166">
    <property type="entry name" value="VACUOLAR PROTEIN SORTING-ASSOCIATED PROTEIN VPS13"/>
    <property type="match status" value="1"/>
</dbReference>
<keyword evidence="1" id="KW-0813">Transport</keyword>
<organism evidence="3 4">
    <name type="scientific">Lymnaea stagnalis</name>
    <name type="common">Great pond snail</name>
    <name type="synonym">Helix stagnalis</name>
    <dbReference type="NCBI Taxonomy" id="6523"/>
    <lineage>
        <taxon>Eukaryota</taxon>
        <taxon>Metazoa</taxon>
        <taxon>Spiralia</taxon>
        <taxon>Lophotrochozoa</taxon>
        <taxon>Mollusca</taxon>
        <taxon>Gastropoda</taxon>
        <taxon>Heterobranchia</taxon>
        <taxon>Euthyneura</taxon>
        <taxon>Panpulmonata</taxon>
        <taxon>Hygrophila</taxon>
        <taxon>Lymnaeoidea</taxon>
        <taxon>Lymnaeidae</taxon>
        <taxon>Lymnaea</taxon>
    </lineage>
</organism>
<gene>
    <name evidence="3" type="ORF">GSLYS_00018208001</name>
</gene>
<reference evidence="3 4" key="1">
    <citation type="submission" date="2024-04" db="EMBL/GenBank/DDBJ databases">
        <authorList>
            <consortium name="Genoscope - CEA"/>
            <person name="William W."/>
        </authorList>
    </citation>
    <scope>NUCLEOTIDE SEQUENCE [LARGE SCALE GENOMIC DNA]</scope>
</reference>